<proteinExistence type="predicted"/>
<dbReference type="EMBL" id="CP089983">
    <property type="protein sequence ID" value="WXB01614.1"/>
    <property type="molecule type" value="Genomic_DNA"/>
</dbReference>
<dbReference type="InterPro" id="IPR036465">
    <property type="entry name" value="vWFA_dom_sf"/>
</dbReference>
<protein>
    <submittedName>
        <fullName evidence="4">VWA domain-containing protein</fullName>
    </submittedName>
</protein>
<feature type="signal peptide" evidence="2">
    <location>
        <begin position="1"/>
        <end position="22"/>
    </location>
</feature>
<evidence type="ECO:0000256" key="1">
    <source>
        <dbReference type="SAM" id="MobiDB-lite"/>
    </source>
</evidence>
<keyword evidence="5" id="KW-1185">Reference proteome</keyword>
<dbReference type="PROSITE" id="PS50234">
    <property type="entry name" value="VWFA"/>
    <property type="match status" value="1"/>
</dbReference>
<feature type="chain" id="PRO_5047039308" evidence="2">
    <location>
        <begin position="23"/>
        <end position="414"/>
    </location>
</feature>
<feature type="domain" description="VWFA" evidence="3">
    <location>
        <begin position="94"/>
        <end position="322"/>
    </location>
</feature>
<evidence type="ECO:0000313" key="4">
    <source>
        <dbReference type="EMBL" id="WXB01614.1"/>
    </source>
</evidence>
<evidence type="ECO:0000256" key="2">
    <source>
        <dbReference type="SAM" id="SignalP"/>
    </source>
</evidence>
<evidence type="ECO:0000313" key="5">
    <source>
        <dbReference type="Proteomes" id="UP001374803"/>
    </source>
</evidence>
<dbReference type="InterPro" id="IPR002035">
    <property type="entry name" value="VWF_A"/>
</dbReference>
<dbReference type="Pfam" id="PF00092">
    <property type="entry name" value="VWA"/>
    <property type="match status" value="1"/>
</dbReference>
<name>A0ABZ2KSH8_9BACT</name>
<feature type="compositionally biased region" description="Basic and acidic residues" evidence="1">
    <location>
        <begin position="39"/>
        <end position="51"/>
    </location>
</feature>
<sequence length="414" mass="42057">MIQRRLAPFAAVASLIALIAPACGGSNDSAFRGGGEEDGGSHGDHGDHGDHGNSGGGFGDAGTGSGGGSGGGGGGNPDPSCAAAGAEGKLTGVNLVFMFDRSASMGWSQDGQGQDLHAVKWNPVVAATKSFFEDAASSGMNASLTFFSDKGASDGTCGTRTTESGEVISAEDCCRDETYSSPHVPLRRLPNGADFARVLDQTSPGGSTPTRAAMSGALAQARAIAADTRHTKEATVIVLVSDGNPADVCSPASTVENTAAVAQEAKGGGIKTYVIGVQSSDVPTLDSLNEIAKSGGTGQAIMVDVDNPENTKRSFGEALARIRGQAISCSVPIPPTPAGKTFDRKAVNVVITSRAGKQPLTYDKDCSRGEGWHYDDVSNPKTIELCSSTCGALKRTGDAKIEVQFGCATKGDVH</sequence>
<reference evidence="4" key="1">
    <citation type="submission" date="2021-12" db="EMBL/GenBank/DDBJ databases">
        <title>Discovery of the Pendulisporaceae a myxobacterial family with distinct sporulation behavior and unique specialized metabolism.</title>
        <authorList>
            <person name="Garcia R."/>
            <person name="Popoff A."/>
            <person name="Bader C.D."/>
            <person name="Loehr J."/>
            <person name="Walesch S."/>
            <person name="Walt C."/>
            <person name="Boldt J."/>
            <person name="Bunk B."/>
            <person name="Haeckl F.J.F.P.J."/>
            <person name="Gunesch A.P."/>
            <person name="Birkelbach J."/>
            <person name="Nuebel U."/>
            <person name="Pietschmann T."/>
            <person name="Bach T."/>
            <person name="Mueller R."/>
        </authorList>
    </citation>
    <scope>NUCLEOTIDE SEQUENCE</scope>
    <source>
        <strain evidence="4">MSr11367</strain>
    </source>
</reference>
<dbReference type="RefSeq" id="WP_394831228.1">
    <property type="nucleotide sequence ID" value="NZ_CP089929.1"/>
</dbReference>
<evidence type="ECO:0000259" key="3">
    <source>
        <dbReference type="PROSITE" id="PS50234"/>
    </source>
</evidence>
<organism evidence="4 5">
    <name type="scientific">Pendulispora rubella</name>
    <dbReference type="NCBI Taxonomy" id="2741070"/>
    <lineage>
        <taxon>Bacteria</taxon>
        <taxon>Pseudomonadati</taxon>
        <taxon>Myxococcota</taxon>
        <taxon>Myxococcia</taxon>
        <taxon>Myxococcales</taxon>
        <taxon>Sorangiineae</taxon>
        <taxon>Pendulisporaceae</taxon>
        <taxon>Pendulispora</taxon>
    </lineage>
</organism>
<feature type="compositionally biased region" description="Gly residues" evidence="1">
    <location>
        <begin position="52"/>
        <end position="76"/>
    </location>
</feature>
<dbReference type="SUPFAM" id="SSF53300">
    <property type="entry name" value="vWA-like"/>
    <property type="match status" value="1"/>
</dbReference>
<keyword evidence="2" id="KW-0732">Signal</keyword>
<feature type="region of interest" description="Disordered" evidence="1">
    <location>
        <begin position="29"/>
        <end position="80"/>
    </location>
</feature>
<dbReference type="CDD" id="cd00198">
    <property type="entry name" value="vWFA"/>
    <property type="match status" value="1"/>
</dbReference>
<accession>A0ABZ2KSH8</accession>
<gene>
    <name evidence="4" type="ORF">LVJ94_32425</name>
</gene>
<dbReference type="Gene3D" id="3.40.50.410">
    <property type="entry name" value="von Willebrand factor, type A domain"/>
    <property type="match status" value="1"/>
</dbReference>
<dbReference type="SMART" id="SM00327">
    <property type="entry name" value="VWA"/>
    <property type="match status" value="1"/>
</dbReference>
<dbReference type="Proteomes" id="UP001374803">
    <property type="component" value="Chromosome"/>
</dbReference>